<dbReference type="PANTHER" id="PTHR24366">
    <property type="entry name" value="IG(IMMUNOGLOBULIN) AND LRR(LEUCINE RICH REPEAT) DOMAINS"/>
    <property type="match status" value="1"/>
</dbReference>
<dbReference type="Proteomes" id="UP000494106">
    <property type="component" value="Unassembled WGS sequence"/>
</dbReference>
<name>A0A8S1AVW4_ARCPL</name>
<dbReference type="Gene3D" id="3.80.10.10">
    <property type="entry name" value="Ribonuclease Inhibitor"/>
    <property type="match status" value="2"/>
</dbReference>
<feature type="transmembrane region" description="Helical" evidence="4">
    <location>
        <begin position="650"/>
        <end position="672"/>
    </location>
</feature>
<dbReference type="PROSITE" id="PS51450">
    <property type="entry name" value="LRR"/>
    <property type="match status" value="1"/>
</dbReference>
<protein>
    <submittedName>
        <fullName evidence="5">Uncharacterized protein</fullName>
    </submittedName>
</protein>
<keyword evidence="4" id="KW-1133">Transmembrane helix</keyword>
<evidence type="ECO:0000256" key="3">
    <source>
        <dbReference type="SAM" id="MobiDB-lite"/>
    </source>
</evidence>
<feature type="region of interest" description="Disordered" evidence="3">
    <location>
        <begin position="738"/>
        <end position="775"/>
    </location>
</feature>
<evidence type="ECO:0000256" key="1">
    <source>
        <dbReference type="ARBA" id="ARBA00022614"/>
    </source>
</evidence>
<sequence length="924" mass="101692">MTCVKTRQRKTSAWKARCSKLRDLKHSRSRASLPWILFFVILHSSNAQCPWKEEPELNAACVCAHNLARDLSVQCDQVDFQSLLSALNIGARNAAIDLLYVNNSSIPVLTPNMFANLKIHNLQISGCGIKKIDDDAFRGQGPYLKNLNLQDNELTEVPVKALKILVNLSLLDLSKNRIRHLNNQSFITLRKLTTLKVSDNNVTLEPNTLFGLENSLKNLNLKGTKQKTVPECIRGLRSLAFLDLSQNSIRELPGPGNGLTFEGLDSLTALNLERNLIVNLKEDAFNGIKTTLTSLSLLNNLLPEFPTAAIATLSDLRVLDIGFNLLNQLPTDAFINNPSITLLALDGNPLPTVPEEAFLHLNQTLRGLSLGGRFLNCDCRLRWIIEWIRNGELQVTSRERNPQFCGNPAHFRDRGFYSFEPNELVCEHDADTTTEKFTTIVNNNKDWKIKEVITTTDTSTPISTTTKKPSTTTTIPSTTTVLIDTEIDNTIEITTRAVLSQSSTVNTSRPTRLPSIRPAAPTWRHAPHQRPPLIMSFPQQKGKEDDSNEVIVKNAYRQDNTVIIQWDSDVANILGFRVVYRLFGDKTFKQGPPLEASEREFKIRNVPSQECIVVCVISLEEVNVSPETVPYSQCREVRTVSAAASNMDKITIAASAAICGTIVVAVLIFAAASRRRSRTVHRLHSQVAEKMPNPCCGGLTGTPSPSGPLSSLATIGAFGKQREWDQVSAYSARSIPRARSYTEPLPPDPLPGRPGRARSLADGQSQHSYSHSGRYGAPVYPGSLLGSRADLRQSRQSLGAASERASRLSLSGAAGGVTGTTGSRRRPRSRSRPASRYSVGSLGMGYCDTSDNWTDHDMDIYMARNPTTRSGQTVEPQPLGAIMKVVKVSEGTATSAHTAIRNSKLVLTRIVTNSEVQASVHDIH</sequence>
<organism evidence="5 6">
    <name type="scientific">Arctia plantaginis</name>
    <name type="common">Wood tiger moth</name>
    <name type="synonym">Phalaena plantaginis</name>
    <dbReference type="NCBI Taxonomy" id="874455"/>
    <lineage>
        <taxon>Eukaryota</taxon>
        <taxon>Metazoa</taxon>
        <taxon>Ecdysozoa</taxon>
        <taxon>Arthropoda</taxon>
        <taxon>Hexapoda</taxon>
        <taxon>Insecta</taxon>
        <taxon>Pterygota</taxon>
        <taxon>Neoptera</taxon>
        <taxon>Endopterygota</taxon>
        <taxon>Lepidoptera</taxon>
        <taxon>Glossata</taxon>
        <taxon>Ditrysia</taxon>
        <taxon>Noctuoidea</taxon>
        <taxon>Erebidae</taxon>
        <taxon>Arctiinae</taxon>
        <taxon>Arctia</taxon>
    </lineage>
</organism>
<dbReference type="AlphaFoldDB" id="A0A8S1AVW4"/>
<keyword evidence="1" id="KW-0433">Leucine-rich repeat</keyword>
<dbReference type="SMART" id="SM00369">
    <property type="entry name" value="LRR_TYP"/>
    <property type="match status" value="7"/>
</dbReference>
<keyword evidence="6" id="KW-1185">Reference proteome</keyword>
<evidence type="ECO:0000313" key="5">
    <source>
        <dbReference type="EMBL" id="CAB3250419.1"/>
    </source>
</evidence>
<feature type="compositionally biased region" description="Polar residues" evidence="3">
    <location>
        <begin position="762"/>
        <end position="771"/>
    </location>
</feature>
<dbReference type="InterPro" id="IPR032675">
    <property type="entry name" value="LRR_dom_sf"/>
</dbReference>
<accession>A0A8S1AVW4</accession>
<reference evidence="5 6" key="1">
    <citation type="submission" date="2020-04" db="EMBL/GenBank/DDBJ databases">
        <authorList>
            <person name="Wallbank WR R."/>
            <person name="Pardo Diaz C."/>
            <person name="Kozak K."/>
            <person name="Martin S."/>
            <person name="Jiggins C."/>
            <person name="Moest M."/>
            <person name="Warren A I."/>
            <person name="Byers J.R.P. K."/>
            <person name="Montejo-Kovacevich G."/>
            <person name="Yen C E."/>
        </authorList>
    </citation>
    <scope>NUCLEOTIDE SEQUENCE [LARGE SCALE GENOMIC DNA]</scope>
</reference>
<keyword evidence="4" id="KW-0812">Transmembrane</keyword>
<dbReference type="PANTHER" id="PTHR24366:SF168">
    <property type="entry name" value="GH22922P-RELATED"/>
    <property type="match status" value="1"/>
</dbReference>
<dbReference type="SUPFAM" id="SSF52058">
    <property type="entry name" value="L domain-like"/>
    <property type="match status" value="1"/>
</dbReference>
<feature type="compositionally biased region" description="Basic residues" evidence="3">
    <location>
        <begin position="823"/>
        <end position="833"/>
    </location>
</feature>
<gene>
    <name evidence="5" type="ORF">APLA_LOCUS12710</name>
</gene>
<feature type="region of interest" description="Disordered" evidence="3">
    <location>
        <begin position="795"/>
        <end position="837"/>
    </location>
</feature>
<keyword evidence="4" id="KW-0472">Membrane</keyword>
<feature type="region of interest" description="Disordered" evidence="3">
    <location>
        <begin position="502"/>
        <end position="532"/>
    </location>
</feature>
<keyword evidence="2" id="KW-0677">Repeat</keyword>
<dbReference type="InterPro" id="IPR003591">
    <property type="entry name" value="Leu-rich_rpt_typical-subtyp"/>
</dbReference>
<dbReference type="InterPro" id="IPR001611">
    <property type="entry name" value="Leu-rich_rpt"/>
</dbReference>
<proteinExistence type="predicted"/>
<dbReference type="OrthoDB" id="6359842at2759"/>
<feature type="compositionally biased region" description="Low complexity" evidence="3">
    <location>
        <begin position="797"/>
        <end position="812"/>
    </location>
</feature>
<dbReference type="EMBL" id="CADEBC010000540">
    <property type="protein sequence ID" value="CAB3250419.1"/>
    <property type="molecule type" value="Genomic_DNA"/>
</dbReference>
<evidence type="ECO:0000256" key="2">
    <source>
        <dbReference type="ARBA" id="ARBA00022737"/>
    </source>
</evidence>
<comment type="caution">
    <text evidence="5">The sequence shown here is derived from an EMBL/GenBank/DDBJ whole genome shotgun (WGS) entry which is preliminary data.</text>
</comment>
<evidence type="ECO:0000256" key="4">
    <source>
        <dbReference type="SAM" id="Phobius"/>
    </source>
</evidence>
<dbReference type="Pfam" id="PF13855">
    <property type="entry name" value="LRR_8"/>
    <property type="match status" value="2"/>
</dbReference>
<evidence type="ECO:0000313" key="6">
    <source>
        <dbReference type="Proteomes" id="UP000494106"/>
    </source>
</evidence>